<keyword evidence="2" id="KW-0812">Transmembrane</keyword>
<keyword evidence="2" id="KW-0472">Membrane</keyword>
<evidence type="ECO:0000256" key="2">
    <source>
        <dbReference type="SAM" id="Phobius"/>
    </source>
</evidence>
<reference evidence="4 5" key="1">
    <citation type="submission" date="2019-07" db="EMBL/GenBank/DDBJ databases">
        <authorList>
            <person name="Zhu P."/>
        </authorList>
    </citation>
    <scope>NUCLEOTIDE SEQUENCE [LARGE SCALE GENOMIC DNA]</scope>
    <source>
        <strain evidence="4 5">SSL-25</strain>
    </source>
</reference>
<dbReference type="AlphaFoldDB" id="A0A5B8INY0"/>
<dbReference type="GO" id="GO:0003824">
    <property type="term" value="F:catalytic activity"/>
    <property type="evidence" value="ECO:0007669"/>
    <property type="project" value="InterPro"/>
</dbReference>
<keyword evidence="5" id="KW-1185">Reference proteome</keyword>
<dbReference type="Proteomes" id="UP000320580">
    <property type="component" value="Chromosome"/>
</dbReference>
<dbReference type="InterPro" id="IPR036691">
    <property type="entry name" value="Endo/exonu/phosph_ase_sf"/>
</dbReference>
<dbReference type="SUPFAM" id="SSF56219">
    <property type="entry name" value="DNase I-like"/>
    <property type="match status" value="1"/>
</dbReference>
<sequence length="326" mass="34168">MPSAPTVLGPAAEPTPEEPAVAPRPRGRLLAAAGLFWAGLMALHDRIPNGFGNLGSLFQTLLPWAGSAVPVLLGLAAVRRSRLAAVTALVPAVVWVVLFGGTLTDKSTGGGDLTVVSHNVDEGNPDPAKTARALAAVNADVLALEELPEDSADVYERALAGVYPHHAVRGGVGLWSRYPLRDVAEVPIMPWTRAVRATADTPRGPVALYVAHLASVRVHPAAGFTTGRRNDAARALAAALRAEPLPRIVLMGDFNGTSRDRALAPVFSALRSVQREAGDGFGFTWPAAFPVVRIDDIHVKGITPRSARTLPATGSDHLPVAASLRL</sequence>
<feature type="region of interest" description="Disordered" evidence="1">
    <location>
        <begin position="1"/>
        <end position="22"/>
    </location>
</feature>
<gene>
    <name evidence="4" type="ORF">FQU76_31785</name>
</gene>
<feature type="transmembrane region" description="Helical" evidence="2">
    <location>
        <begin position="83"/>
        <end position="103"/>
    </location>
</feature>
<feature type="domain" description="Endonuclease/exonuclease/phosphatase" evidence="3">
    <location>
        <begin position="116"/>
        <end position="317"/>
    </location>
</feature>
<dbReference type="Pfam" id="PF03372">
    <property type="entry name" value="Exo_endo_phos"/>
    <property type="match status" value="1"/>
</dbReference>
<dbReference type="InterPro" id="IPR005135">
    <property type="entry name" value="Endo/exonuclease/phosphatase"/>
</dbReference>
<feature type="compositionally biased region" description="Low complexity" evidence="1">
    <location>
        <begin position="10"/>
        <end position="22"/>
    </location>
</feature>
<feature type="transmembrane region" description="Helical" evidence="2">
    <location>
        <begin position="56"/>
        <end position="76"/>
    </location>
</feature>
<evidence type="ECO:0000259" key="3">
    <source>
        <dbReference type="Pfam" id="PF03372"/>
    </source>
</evidence>
<dbReference type="KEGG" id="sqz:FQU76_31785"/>
<proteinExistence type="predicted"/>
<evidence type="ECO:0000313" key="5">
    <source>
        <dbReference type="Proteomes" id="UP000320580"/>
    </source>
</evidence>
<keyword evidence="2" id="KW-1133">Transmembrane helix</keyword>
<protein>
    <recommendedName>
        <fullName evidence="3">Endonuclease/exonuclease/phosphatase domain-containing protein</fullName>
    </recommendedName>
</protein>
<accession>A0A5B8INY0</accession>
<dbReference type="EMBL" id="CP042266">
    <property type="protein sequence ID" value="QDY80338.1"/>
    <property type="molecule type" value="Genomic_DNA"/>
</dbReference>
<dbReference type="OrthoDB" id="4316587at2"/>
<dbReference type="Gene3D" id="3.60.10.10">
    <property type="entry name" value="Endonuclease/exonuclease/phosphatase"/>
    <property type="match status" value="1"/>
</dbReference>
<evidence type="ECO:0000256" key="1">
    <source>
        <dbReference type="SAM" id="MobiDB-lite"/>
    </source>
</evidence>
<organism evidence="4 5">
    <name type="scientific">Streptomyces qinzhouensis</name>
    <dbReference type="NCBI Taxonomy" id="2599401"/>
    <lineage>
        <taxon>Bacteria</taxon>
        <taxon>Bacillati</taxon>
        <taxon>Actinomycetota</taxon>
        <taxon>Actinomycetes</taxon>
        <taxon>Kitasatosporales</taxon>
        <taxon>Streptomycetaceae</taxon>
        <taxon>Streptomyces</taxon>
    </lineage>
</organism>
<name>A0A5B8INY0_9ACTN</name>
<evidence type="ECO:0000313" key="4">
    <source>
        <dbReference type="EMBL" id="QDY80338.1"/>
    </source>
</evidence>